<accession>A0A915EPR7</accession>
<evidence type="ECO:0000313" key="1">
    <source>
        <dbReference type="Proteomes" id="UP000887574"/>
    </source>
</evidence>
<protein>
    <submittedName>
        <fullName evidence="2">Uncharacterized protein</fullName>
    </submittedName>
</protein>
<name>A0A915EPR7_9BILA</name>
<sequence>MLCLKEDRKVHPLRKNHPRPSRSLGALSAVIQRCGLFLAELHLQGIGQTLDLVVTSVCNEKYNHMVKQIIWKANKLECLRIEDVSQLFDIDKQGQPIPIITPNLKYLQVAPTYVLQEPLDEIKYDLLLKHCSSLQLLFLNKRCIHESENITNNHSLTQQLLRLQLPTATNYHSVKALKLGAFTDQETLQLVAKKMPQLEHLELHMKNTHMNDLELLYPLKQLSSLRLVIINEGDGNQHFDLDDSEDCLLNILSHLNETNPLRNLEFASELEFSVANVMQFLRVFTRLETFYCAMDYIPDKRYDLFCNQLADVLLELDSDNNCELQKRQSRKFRFQVQYSGKSDLVFKCERYGKVSYYLTENDYWGTVWRIRSVVLREILEKAFGKRTLRCLTHQEEDNMSLFM</sequence>
<reference evidence="2" key="1">
    <citation type="submission" date="2022-11" db="UniProtKB">
        <authorList>
            <consortium name="WormBaseParasite"/>
        </authorList>
    </citation>
    <scope>IDENTIFICATION</scope>
</reference>
<dbReference type="Proteomes" id="UP000887574">
    <property type="component" value="Unplaced"/>
</dbReference>
<dbReference type="WBParaSite" id="jg9097">
    <property type="protein sequence ID" value="jg9097"/>
    <property type="gene ID" value="jg9097"/>
</dbReference>
<evidence type="ECO:0000313" key="2">
    <source>
        <dbReference type="WBParaSite" id="jg9097"/>
    </source>
</evidence>
<proteinExistence type="predicted"/>
<keyword evidence="1" id="KW-1185">Reference proteome</keyword>
<organism evidence="1 2">
    <name type="scientific">Ditylenchus dipsaci</name>
    <dbReference type="NCBI Taxonomy" id="166011"/>
    <lineage>
        <taxon>Eukaryota</taxon>
        <taxon>Metazoa</taxon>
        <taxon>Ecdysozoa</taxon>
        <taxon>Nematoda</taxon>
        <taxon>Chromadorea</taxon>
        <taxon>Rhabditida</taxon>
        <taxon>Tylenchina</taxon>
        <taxon>Tylenchomorpha</taxon>
        <taxon>Sphaerularioidea</taxon>
        <taxon>Anguinidae</taxon>
        <taxon>Anguininae</taxon>
        <taxon>Ditylenchus</taxon>
    </lineage>
</organism>
<dbReference type="AlphaFoldDB" id="A0A915EPR7"/>